<sequence>MAFIKYLRAPCFSLYQSPKISPKLLKTPPPPVSDMYSIFLCGSCSFPHEEEEKENNISASLPTKKSRKGSKNPYATRGLDKFSELLTDLDEKRQKIYTQMGAEGISLVRFVYSNSNDCVPIVVKLNKVRKGGKDNKHVSVTQTNSKAVDEIVEAPVASKEEEQPKLELSNEKTENKKKSFSWNVKLDKWKRPSYYLPVIIILILLSLAVYGRPFAVICTSIFWYVFPILKDSSSTKNPAPTKKNYVRRFSENYKRENENMKDYKKTFSGSLETTSQIHRIRRKSL</sequence>
<dbReference type="Proteomes" id="UP000594261">
    <property type="component" value="Chromosome 12"/>
</dbReference>
<keyword evidence="4" id="KW-1185">Reference proteome</keyword>
<organism evidence="3 4">
    <name type="scientific">Quercus lobata</name>
    <name type="common">Valley oak</name>
    <dbReference type="NCBI Taxonomy" id="97700"/>
    <lineage>
        <taxon>Eukaryota</taxon>
        <taxon>Viridiplantae</taxon>
        <taxon>Streptophyta</taxon>
        <taxon>Embryophyta</taxon>
        <taxon>Tracheophyta</taxon>
        <taxon>Spermatophyta</taxon>
        <taxon>Magnoliopsida</taxon>
        <taxon>eudicotyledons</taxon>
        <taxon>Gunneridae</taxon>
        <taxon>Pentapetalae</taxon>
        <taxon>rosids</taxon>
        <taxon>fabids</taxon>
        <taxon>Fagales</taxon>
        <taxon>Fagaceae</taxon>
        <taxon>Quercus</taxon>
    </lineage>
</organism>
<evidence type="ECO:0008006" key="5">
    <source>
        <dbReference type="Google" id="ProtNLM"/>
    </source>
</evidence>
<protein>
    <recommendedName>
        <fullName evidence="5">ZCF37</fullName>
    </recommendedName>
</protein>
<dbReference type="KEGG" id="qlo:115972076"/>
<dbReference type="GeneID" id="115972076"/>
<evidence type="ECO:0000256" key="1">
    <source>
        <dbReference type="SAM" id="MobiDB-lite"/>
    </source>
</evidence>
<dbReference type="EMBL" id="LRBV02000012">
    <property type="status" value="NOT_ANNOTATED_CDS"/>
    <property type="molecule type" value="Genomic_DNA"/>
</dbReference>
<accession>A0A7N2N4L2</accession>
<dbReference type="Gramene" id="QL12p038149:mrna">
    <property type="protein sequence ID" value="QL12p038149:mrna:CDS:1"/>
    <property type="gene ID" value="QL12p038149"/>
</dbReference>
<gene>
    <name evidence="3" type="primary">LOC115972076</name>
</gene>
<proteinExistence type="predicted"/>
<dbReference type="OrthoDB" id="1932497at2759"/>
<evidence type="ECO:0000256" key="2">
    <source>
        <dbReference type="SAM" id="Phobius"/>
    </source>
</evidence>
<feature type="transmembrane region" description="Helical" evidence="2">
    <location>
        <begin position="194"/>
        <end position="226"/>
    </location>
</feature>
<dbReference type="RefSeq" id="XP_030948084.1">
    <property type="nucleotide sequence ID" value="XM_031092224.1"/>
</dbReference>
<dbReference type="PANTHER" id="PTHR35275:SF1">
    <property type="entry name" value="OS07G0585900 PROTEIN"/>
    <property type="match status" value="1"/>
</dbReference>
<dbReference type="EnsemblPlants" id="QL12p038149:mrna">
    <property type="protein sequence ID" value="QL12p038149:mrna:CDS:1"/>
    <property type="gene ID" value="QL12p038149"/>
</dbReference>
<reference evidence="3 4" key="1">
    <citation type="journal article" date="2016" name="G3 (Bethesda)">
        <title>First Draft Assembly and Annotation of the Genome of a California Endemic Oak Quercus lobata Nee (Fagaceae).</title>
        <authorList>
            <person name="Sork V.L."/>
            <person name="Fitz-Gibbon S.T."/>
            <person name="Puiu D."/>
            <person name="Crepeau M."/>
            <person name="Gugger P.F."/>
            <person name="Sherman R."/>
            <person name="Stevens K."/>
            <person name="Langley C.H."/>
            <person name="Pellegrini M."/>
            <person name="Salzberg S.L."/>
        </authorList>
    </citation>
    <scope>NUCLEOTIDE SEQUENCE [LARGE SCALE GENOMIC DNA]</scope>
    <source>
        <strain evidence="3 4">cv. SW786</strain>
    </source>
</reference>
<dbReference type="InterPro" id="IPR045880">
    <property type="entry name" value="ZCF37"/>
</dbReference>
<reference evidence="3" key="2">
    <citation type="submission" date="2021-01" db="UniProtKB">
        <authorList>
            <consortium name="EnsemblPlants"/>
        </authorList>
    </citation>
    <scope>IDENTIFICATION</scope>
</reference>
<dbReference type="FunCoup" id="A0A7N2N4L2">
    <property type="interactions" value="158"/>
</dbReference>
<evidence type="ECO:0000313" key="4">
    <source>
        <dbReference type="Proteomes" id="UP000594261"/>
    </source>
</evidence>
<keyword evidence="2" id="KW-1133">Transmembrane helix</keyword>
<keyword evidence="2" id="KW-0812">Transmembrane</keyword>
<name>A0A7N2N4L2_QUELO</name>
<dbReference type="InParanoid" id="A0A7N2N4L2"/>
<feature type="region of interest" description="Disordered" evidence="1">
    <location>
        <begin position="53"/>
        <end position="74"/>
    </location>
</feature>
<dbReference type="OMA" id="YMIPTIR"/>
<dbReference type="AlphaFoldDB" id="A0A7N2N4L2"/>
<keyword evidence="2" id="KW-0472">Membrane</keyword>
<evidence type="ECO:0000313" key="3">
    <source>
        <dbReference type="EnsemblPlants" id="QL12p038149:mrna:CDS:1"/>
    </source>
</evidence>
<dbReference type="PANTHER" id="PTHR35275">
    <property type="entry name" value="ZCF37"/>
    <property type="match status" value="1"/>
</dbReference>